<feature type="transmembrane region" description="Helical" evidence="1">
    <location>
        <begin position="116"/>
        <end position="140"/>
    </location>
</feature>
<feature type="transmembrane region" description="Helical" evidence="1">
    <location>
        <begin position="48"/>
        <end position="77"/>
    </location>
</feature>
<feature type="transmembrane region" description="Helical" evidence="1">
    <location>
        <begin position="295"/>
        <end position="316"/>
    </location>
</feature>
<evidence type="ECO:0000256" key="1">
    <source>
        <dbReference type="SAM" id="Phobius"/>
    </source>
</evidence>
<accession>A0A9D2KL07</accession>
<reference evidence="2" key="1">
    <citation type="journal article" date="2021" name="PeerJ">
        <title>Extensive microbial diversity within the chicken gut microbiome revealed by metagenomics and culture.</title>
        <authorList>
            <person name="Gilroy R."/>
            <person name="Ravi A."/>
            <person name="Getino M."/>
            <person name="Pursley I."/>
            <person name="Horton D.L."/>
            <person name="Alikhan N.F."/>
            <person name="Baker D."/>
            <person name="Gharbi K."/>
            <person name="Hall N."/>
            <person name="Watson M."/>
            <person name="Adriaenssens E.M."/>
            <person name="Foster-Nyarko E."/>
            <person name="Jarju S."/>
            <person name="Secka A."/>
            <person name="Antonio M."/>
            <person name="Oren A."/>
            <person name="Chaudhuri R.R."/>
            <person name="La Ragione R."/>
            <person name="Hildebrand F."/>
            <person name="Pallen M.J."/>
        </authorList>
    </citation>
    <scope>NUCLEOTIDE SEQUENCE</scope>
    <source>
        <strain evidence="2">CHK186-16707</strain>
    </source>
</reference>
<reference evidence="2" key="2">
    <citation type="submission" date="2021-04" db="EMBL/GenBank/DDBJ databases">
        <authorList>
            <person name="Gilroy R."/>
        </authorList>
    </citation>
    <scope>NUCLEOTIDE SEQUENCE</scope>
    <source>
        <strain evidence="2">CHK186-16707</strain>
    </source>
</reference>
<gene>
    <name evidence="2" type="ORF">H9962_06035</name>
</gene>
<sequence>MQYAILPVLSLLLVWFLAGAALPFTILAERRRAVTRRRAFYDKSADQIGALFWVTQLLPVLAVAADLLAGGLVARLAVGPWRLVWWTAVGGGFLAALFSLLGRSVRRTGHAGGARFAAWLSGVCAVVAAFCVAVFVWGFLRGAGLDADGGAPAAPMQAFGAVVRAAADAADPGLTVLFGLTCATLAPAAASGLGLIRQALRRGTDDFGRDYYTVTVGARARRASYAGACLLLFSAVLMWLSPTFSPDRLPFLLPGGEDAIRVGVWLFGLGCLGLPVAVLCWYLTARSSVPLRRKALIFMAPVWLWIGVCCLLARLWV</sequence>
<proteinExistence type="predicted"/>
<evidence type="ECO:0000313" key="3">
    <source>
        <dbReference type="Proteomes" id="UP000824225"/>
    </source>
</evidence>
<feature type="transmembrane region" description="Helical" evidence="1">
    <location>
        <begin position="6"/>
        <end position="27"/>
    </location>
</feature>
<keyword evidence="1" id="KW-1133">Transmembrane helix</keyword>
<comment type="caution">
    <text evidence="2">The sequence shown here is derived from an EMBL/GenBank/DDBJ whole genome shotgun (WGS) entry which is preliminary data.</text>
</comment>
<dbReference type="EMBL" id="DXAN01000020">
    <property type="protein sequence ID" value="HJA08730.1"/>
    <property type="molecule type" value="Genomic_DNA"/>
</dbReference>
<name>A0A9D2KL07_9BACT</name>
<keyword evidence="1" id="KW-0812">Transmembrane</keyword>
<organism evidence="2 3">
    <name type="scientific">Candidatus Mailhella merdigallinarum</name>
    <dbReference type="NCBI Taxonomy" id="2838658"/>
    <lineage>
        <taxon>Bacteria</taxon>
        <taxon>Pseudomonadati</taxon>
        <taxon>Thermodesulfobacteriota</taxon>
        <taxon>Desulfovibrionia</taxon>
        <taxon>Desulfovibrionales</taxon>
        <taxon>Desulfovibrionaceae</taxon>
        <taxon>Mailhella</taxon>
    </lineage>
</organism>
<feature type="transmembrane region" description="Helical" evidence="1">
    <location>
        <begin position="83"/>
        <end position="104"/>
    </location>
</feature>
<dbReference type="AlphaFoldDB" id="A0A9D2KL07"/>
<keyword evidence="1" id="KW-0472">Membrane</keyword>
<feature type="transmembrane region" description="Helical" evidence="1">
    <location>
        <begin position="223"/>
        <end position="242"/>
    </location>
</feature>
<dbReference type="Proteomes" id="UP000824225">
    <property type="component" value="Unassembled WGS sequence"/>
</dbReference>
<evidence type="ECO:0000313" key="2">
    <source>
        <dbReference type="EMBL" id="HJA08730.1"/>
    </source>
</evidence>
<protein>
    <submittedName>
        <fullName evidence="2">Uncharacterized protein</fullName>
    </submittedName>
</protein>
<feature type="transmembrane region" description="Helical" evidence="1">
    <location>
        <begin position="176"/>
        <end position="196"/>
    </location>
</feature>
<feature type="transmembrane region" description="Helical" evidence="1">
    <location>
        <begin position="262"/>
        <end position="283"/>
    </location>
</feature>